<accession>A0A0C2XWL1</accession>
<protein>
    <submittedName>
        <fullName evidence="2">Uncharacterized protein</fullName>
    </submittedName>
</protein>
<feature type="compositionally biased region" description="Polar residues" evidence="1">
    <location>
        <begin position="70"/>
        <end position="89"/>
    </location>
</feature>
<name>A0A0C2XWL1_SERVB</name>
<proteinExistence type="predicted"/>
<feature type="compositionally biased region" description="Polar residues" evidence="1">
    <location>
        <begin position="42"/>
        <end position="60"/>
    </location>
</feature>
<evidence type="ECO:0000256" key="1">
    <source>
        <dbReference type="SAM" id="MobiDB-lite"/>
    </source>
</evidence>
<dbReference type="HOGENOM" id="CLU_1038862_0_0_1"/>
<dbReference type="Proteomes" id="UP000054097">
    <property type="component" value="Unassembled WGS sequence"/>
</dbReference>
<keyword evidence="3" id="KW-1185">Reference proteome</keyword>
<dbReference type="AlphaFoldDB" id="A0A0C2XWL1"/>
<reference evidence="2 3" key="1">
    <citation type="submission" date="2014-04" db="EMBL/GenBank/DDBJ databases">
        <authorList>
            <consortium name="DOE Joint Genome Institute"/>
            <person name="Kuo A."/>
            <person name="Zuccaro A."/>
            <person name="Kohler A."/>
            <person name="Nagy L.G."/>
            <person name="Floudas D."/>
            <person name="Copeland A."/>
            <person name="Barry K.W."/>
            <person name="Cichocki N."/>
            <person name="Veneault-Fourrey C."/>
            <person name="LaButti K."/>
            <person name="Lindquist E.A."/>
            <person name="Lipzen A."/>
            <person name="Lundell T."/>
            <person name="Morin E."/>
            <person name="Murat C."/>
            <person name="Sun H."/>
            <person name="Tunlid A."/>
            <person name="Henrissat B."/>
            <person name="Grigoriev I.V."/>
            <person name="Hibbett D.S."/>
            <person name="Martin F."/>
            <person name="Nordberg H.P."/>
            <person name="Cantor M.N."/>
            <person name="Hua S.X."/>
        </authorList>
    </citation>
    <scope>NUCLEOTIDE SEQUENCE [LARGE SCALE GENOMIC DNA]</scope>
    <source>
        <strain evidence="2 3">MAFF 305830</strain>
    </source>
</reference>
<feature type="region of interest" description="Disordered" evidence="1">
    <location>
        <begin position="37"/>
        <end position="89"/>
    </location>
</feature>
<dbReference type="OrthoDB" id="3137098at2759"/>
<sequence>MSSSMPYHHHLSASASFYHSPQQQSLYHHHYHPARQAHSPFAHNTPSRRSHNLDQTTMQRVTPPPRASPLYTNNKPNNHNRWPTPPSRTSHWHNNNTQWTPPRPAQRFTTPPKHPMEDVTPRLPTCQLPLTPEWFPIDLPDSLPLPLEKPQAPLHIYREPSPPSGLLFSSNMTFWEPPSENDVPFLTRSELSSPVSRVVVTPELPSDTPIHRDQVCHTVIQKRTMETSLLQQPLPATPLCEIVKEGQLCHLRRHERAGVFVRSTVKFE</sequence>
<evidence type="ECO:0000313" key="2">
    <source>
        <dbReference type="EMBL" id="KIM33262.1"/>
    </source>
</evidence>
<gene>
    <name evidence="2" type="ORF">M408DRAFT_151867</name>
</gene>
<reference evidence="3" key="2">
    <citation type="submission" date="2015-01" db="EMBL/GenBank/DDBJ databases">
        <title>Evolutionary Origins and Diversification of the Mycorrhizal Mutualists.</title>
        <authorList>
            <consortium name="DOE Joint Genome Institute"/>
            <consortium name="Mycorrhizal Genomics Consortium"/>
            <person name="Kohler A."/>
            <person name="Kuo A."/>
            <person name="Nagy L.G."/>
            <person name="Floudas D."/>
            <person name="Copeland A."/>
            <person name="Barry K.W."/>
            <person name="Cichocki N."/>
            <person name="Veneault-Fourrey C."/>
            <person name="LaButti K."/>
            <person name="Lindquist E.A."/>
            <person name="Lipzen A."/>
            <person name="Lundell T."/>
            <person name="Morin E."/>
            <person name="Murat C."/>
            <person name="Riley R."/>
            <person name="Ohm R."/>
            <person name="Sun H."/>
            <person name="Tunlid A."/>
            <person name="Henrissat B."/>
            <person name="Grigoriev I.V."/>
            <person name="Hibbett D.S."/>
            <person name="Martin F."/>
        </authorList>
    </citation>
    <scope>NUCLEOTIDE SEQUENCE [LARGE SCALE GENOMIC DNA]</scope>
    <source>
        <strain evidence="3">MAFF 305830</strain>
    </source>
</reference>
<evidence type="ECO:0000313" key="3">
    <source>
        <dbReference type="Proteomes" id="UP000054097"/>
    </source>
</evidence>
<dbReference type="EMBL" id="KN824278">
    <property type="protein sequence ID" value="KIM33262.1"/>
    <property type="molecule type" value="Genomic_DNA"/>
</dbReference>
<organism evidence="2 3">
    <name type="scientific">Serendipita vermifera MAFF 305830</name>
    <dbReference type="NCBI Taxonomy" id="933852"/>
    <lineage>
        <taxon>Eukaryota</taxon>
        <taxon>Fungi</taxon>
        <taxon>Dikarya</taxon>
        <taxon>Basidiomycota</taxon>
        <taxon>Agaricomycotina</taxon>
        <taxon>Agaricomycetes</taxon>
        <taxon>Sebacinales</taxon>
        <taxon>Serendipitaceae</taxon>
        <taxon>Serendipita</taxon>
    </lineage>
</organism>